<dbReference type="InterPro" id="IPR000366">
    <property type="entry name" value="GPCR_STE2"/>
</dbReference>
<dbReference type="Gene3D" id="1.10.287.920">
    <property type="entry name" value="Pheromone alpha factor receptor"/>
    <property type="match status" value="1"/>
</dbReference>
<dbReference type="EMBL" id="ML977171">
    <property type="protein sequence ID" value="KAF1983940.1"/>
    <property type="molecule type" value="Genomic_DNA"/>
</dbReference>
<dbReference type="Proteomes" id="UP000800041">
    <property type="component" value="Unassembled WGS sequence"/>
</dbReference>
<feature type="transmembrane region" description="Helical" evidence="2">
    <location>
        <begin position="251"/>
        <end position="272"/>
    </location>
</feature>
<evidence type="ECO:0000313" key="3">
    <source>
        <dbReference type="EMBL" id="KAF1983940.1"/>
    </source>
</evidence>
<feature type="transmembrane region" description="Helical" evidence="2">
    <location>
        <begin position="151"/>
        <end position="170"/>
    </location>
</feature>
<feature type="compositionally biased region" description="Gly residues" evidence="1">
    <location>
        <begin position="344"/>
        <end position="367"/>
    </location>
</feature>
<feature type="region of interest" description="Disordered" evidence="1">
    <location>
        <begin position="335"/>
        <end position="374"/>
    </location>
</feature>
<feature type="transmembrane region" description="Helical" evidence="2">
    <location>
        <begin position="224"/>
        <end position="245"/>
    </location>
</feature>
<keyword evidence="4" id="KW-1185">Reference proteome</keyword>
<gene>
    <name evidence="3" type="ORF">K402DRAFT_447902</name>
</gene>
<dbReference type="AlphaFoldDB" id="A0A6G1GT30"/>
<keyword evidence="2" id="KW-1133">Transmembrane helix</keyword>
<sequence>MSSKFLPTPLTILVPGGEDFNITMSDVAAYTDYGIKVVANYSAQVGATIIVLIFLLLLTKSDKRRSPIFILNGLALVFNIIRTCINIAFFTSAWYYPYAIFAGDYSRITSGDVATQMTSPVMTLLLHLCITLSLVLQVHAVTATIHTTQRYVMLIGTTFVGAVALAFRFALVVVNMEAIQKMEGMYQWQWLASATNITTTISISLFCVAFLSKLGVAQFGPMQIIFIMGCQTLIIPALFSIFQYTSSIPELVHTVLTLVAIFLPLSSLWAGISLPNTHHQQHSGPNIIINNRNISAASAASRAKLLKDTKKSLSPFEKFSSLSAAVALARECDESFGGSTRTGSDGGLGSVGGDDGGMSPGGAGGKEVFGDELV</sequence>
<dbReference type="OrthoDB" id="5402633at2759"/>
<dbReference type="PANTHER" id="PTHR28009:SF1">
    <property type="entry name" value="PHEROMONE ALPHA FACTOR RECEPTOR"/>
    <property type="match status" value="1"/>
</dbReference>
<dbReference type="GO" id="GO:0038038">
    <property type="term" value="C:G protein-coupled receptor homodimeric complex"/>
    <property type="evidence" value="ECO:0007669"/>
    <property type="project" value="TreeGrafter"/>
</dbReference>
<dbReference type="CDD" id="cd14939">
    <property type="entry name" value="7tmD_STE2"/>
    <property type="match status" value="1"/>
</dbReference>
<dbReference type="GO" id="GO:0004932">
    <property type="term" value="F:mating-type factor pheromone receptor activity"/>
    <property type="evidence" value="ECO:0007669"/>
    <property type="project" value="InterPro"/>
</dbReference>
<dbReference type="InterPro" id="IPR027458">
    <property type="entry name" value="STE2_TM1-TM2_sf"/>
</dbReference>
<dbReference type="PANTHER" id="PTHR28009">
    <property type="entry name" value="PHEROMONE ALPHA FACTOR RECEPTOR"/>
    <property type="match status" value="1"/>
</dbReference>
<proteinExistence type="predicted"/>
<evidence type="ECO:0000256" key="2">
    <source>
        <dbReference type="SAM" id="Phobius"/>
    </source>
</evidence>
<keyword evidence="2" id="KW-0472">Membrane</keyword>
<evidence type="ECO:0000313" key="4">
    <source>
        <dbReference type="Proteomes" id="UP000800041"/>
    </source>
</evidence>
<name>A0A6G1GT30_9PEZI</name>
<feature type="transmembrane region" description="Helical" evidence="2">
    <location>
        <begin position="70"/>
        <end position="97"/>
    </location>
</feature>
<organism evidence="3 4">
    <name type="scientific">Aulographum hederae CBS 113979</name>
    <dbReference type="NCBI Taxonomy" id="1176131"/>
    <lineage>
        <taxon>Eukaryota</taxon>
        <taxon>Fungi</taxon>
        <taxon>Dikarya</taxon>
        <taxon>Ascomycota</taxon>
        <taxon>Pezizomycotina</taxon>
        <taxon>Dothideomycetes</taxon>
        <taxon>Pleosporomycetidae</taxon>
        <taxon>Aulographales</taxon>
        <taxon>Aulographaceae</taxon>
    </lineage>
</organism>
<dbReference type="GO" id="GO:0000750">
    <property type="term" value="P:pheromone-dependent signal transduction involved in conjugation with cellular fusion"/>
    <property type="evidence" value="ECO:0007669"/>
    <property type="project" value="TreeGrafter"/>
</dbReference>
<evidence type="ECO:0008006" key="5">
    <source>
        <dbReference type="Google" id="ProtNLM"/>
    </source>
</evidence>
<feature type="transmembrane region" description="Helical" evidence="2">
    <location>
        <begin position="117"/>
        <end position="139"/>
    </location>
</feature>
<feature type="transmembrane region" description="Helical" evidence="2">
    <location>
        <begin position="190"/>
        <end position="212"/>
    </location>
</feature>
<accession>A0A6G1GT30</accession>
<protein>
    <recommendedName>
        <fullName evidence="5">Pheromone alpha factor receptor</fullName>
    </recommendedName>
</protein>
<evidence type="ECO:0000256" key="1">
    <source>
        <dbReference type="SAM" id="MobiDB-lite"/>
    </source>
</evidence>
<reference evidence="3" key="1">
    <citation type="journal article" date="2020" name="Stud. Mycol.">
        <title>101 Dothideomycetes genomes: a test case for predicting lifestyles and emergence of pathogens.</title>
        <authorList>
            <person name="Haridas S."/>
            <person name="Albert R."/>
            <person name="Binder M."/>
            <person name="Bloem J."/>
            <person name="Labutti K."/>
            <person name="Salamov A."/>
            <person name="Andreopoulos B."/>
            <person name="Baker S."/>
            <person name="Barry K."/>
            <person name="Bills G."/>
            <person name="Bluhm B."/>
            <person name="Cannon C."/>
            <person name="Castanera R."/>
            <person name="Culley D."/>
            <person name="Daum C."/>
            <person name="Ezra D."/>
            <person name="Gonzalez J."/>
            <person name="Henrissat B."/>
            <person name="Kuo A."/>
            <person name="Liang C."/>
            <person name="Lipzen A."/>
            <person name="Lutzoni F."/>
            <person name="Magnuson J."/>
            <person name="Mondo S."/>
            <person name="Nolan M."/>
            <person name="Ohm R."/>
            <person name="Pangilinan J."/>
            <person name="Park H.-J."/>
            <person name="Ramirez L."/>
            <person name="Alfaro M."/>
            <person name="Sun H."/>
            <person name="Tritt A."/>
            <person name="Yoshinaga Y."/>
            <person name="Zwiers L.-H."/>
            <person name="Turgeon B."/>
            <person name="Goodwin S."/>
            <person name="Spatafora J."/>
            <person name="Crous P."/>
            <person name="Grigoriev I."/>
        </authorList>
    </citation>
    <scope>NUCLEOTIDE SEQUENCE</scope>
    <source>
        <strain evidence="3">CBS 113979</strain>
    </source>
</reference>
<dbReference type="PRINTS" id="PR00250">
    <property type="entry name" value="GPCRSTE2"/>
</dbReference>
<keyword evidence="2" id="KW-0812">Transmembrane</keyword>
<dbReference type="Pfam" id="PF02116">
    <property type="entry name" value="STE2"/>
    <property type="match status" value="1"/>
</dbReference>
<feature type="transmembrane region" description="Helical" evidence="2">
    <location>
        <begin position="41"/>
        <end position="58"/>
    </location>
</feature>